<dbReference type="Proteomes" id="UP000663903">
    <property type="component" value="Chromosome"/>
</dbReference>
<proteinExistence type="predicted"/>
<feature type="region of interest" description="Disordered" evidence="1">
    <location>
        <begin position="39"/>
        <end position="62"/>
    </location>
</feature>
<dbReference type="EMBL" id="CP071796">
    <property type="protein sequence ID" value="QTD43753.1"/>
    <property type="molecule type" value="Genomic_DNA"/>
</dbReference>
<reference evidence="3" key="1">
    <citation type="submission" date="2021-03" db="EMBL/GenBank/DDBJ databases">
        <title>Ottowia sp. 27C isolated from the cloaca of a Giant Asian pond turtle (Heosemys grandis).</title>
        <authorList>
            <person name="Spergser J."/>
            <person name="Busse H.-J."/>
        </authorList>
    </citation>
    <scope>NUCLEOTIDE SEQUENCE</scope>
    <source>
        <strain evidence="3">27C</strain>
    </source>
</reference>
<accession>A0A975CI07</accession>
<keyword evidence="2" id="KW-0472">Membrane</keyword>
<dbReference type="AlphaFoldDB" id="A0A975CI07"/>
<dbReference type="KEGG" id="otd:J1M35_11335"/>
<organism evidence="3 4">
    <name type="scientific">Ottowia testudinis</name>
    <dbReference type="NCBI Taxonomy" id="2816950"/>
    <lineage>
        <taxon>Bacteria</taxon>
        <taxon>Pseudomonadati</taxon>
        <taxon>Pseudomonadota</taxon>
        <taxon>Betaproteobacteria</taxon>
        <taxon>Burkholderiales</taxon>
        <taxon>Comamonadaceae</taxon>
        <taxon>Ottowia</taxon>
    </lineage>
</organism>
<keyword evidence="2" id="KW-0812">Transmembrane</keyword>
<keyword evidence="2" id="KW-1133">Transmembrane helix</keyword>
<name>A0A975CI07_9BURK</name>
<evidence type="ECO:0000256" key="2">
    <source>
        <dbReference type="SAM" id="Phobius"/>
    </source>
</evidence>
<protein>
    <submittedName>
        <fullName evidence="3">Uncharacterized protein</fullName>
    </submittedName>
</protein>
<evidence type="ECO:0000313" key="3">
    <source>
        <dbReference type="EMBL" id="QTD43753.1"/>
    </source>
</evidence>
<keyword evidence="4" id="KW-1185">Reference proteome</keyword>
<dbReference type="RefSeq" id="WP_208007162.1">
    <property type="nucleotide sequence ID" value="NZ_CP071796.1"/>
</dbReference>
<evidence type="ECO:0000256" key="1">
    <source>
        <dbReference type="SAM" id="MobiDB-lite"/>
    </source>
</evidence>
<gene>
    <name evidence="3" type="ORF">J1M35_11335</name>
</gene>
<sequence>MGLDLSAAGIMVMLLTAAASFALGRWLSRGWREKRRAKNVAAARAAETRQQRRARERQGRRR</sequence>
<feature type="transmembrane region" description="Helical" evidence="2">
    <location>
        <begin position="6"/>
        <end position="28"/>
    </location>
</feature>
<feature type="compositionally biased region" description="Basic residues" evidence="1">
    <location>
        <begin position="51"/>
        <end position="62"/>
    </location>
</feature>
<evidence type="ECO:0000313" key="4">
    <source>
        <dbReference type="Proteomes" id="UP000663903"/>
    </source>
</evidence>